<evidence type="ECO:0000256" key="1">
    <source>
        <dbReference type="ARBA" id="ARBA00005854"/>
    </source>
</evidence>
<evidence type="ECO:0000256" key="4">
    <source>
        <dbReference type="RuleBase" id="RU003719"/>
    </source>
</evidence>
<evidence type="ECO:0000313" key="7">
    <source>
        <dbReference type="EMBL" id="MDP4098968.1"/>
    </source>
</evidence>
<dbReference type="Pfam" id="PF02826">
    <property type="entry name" value="2-Hacid_dh_C"/>
    <property type="match status" value="1"/>
</dbReference>
<dbReference type="SUPFAM" id="SSF51735">
    <property type="entry name" value="NAD(P)-binding Rossmann-fold domains"/>
    <property type="match status" value="1"/>
</dbReference>
<dbReference type="InterPro" id="IPR006139">
    <property type="entry name" value="D-isomer_2_OHA_DH_cat_dom"/>
</dbReference>
<dbReference type="Proteomes" id="UP001241848">
    <property type="component" value="Unassembled WGS sequence"/>
</dbReference>
<dbReference type="InterPro" id="IPR006140">
    <property type="entry name" value="D-isomer_DH_NAD-bd"/>
</dbReference>
<comment type="similarity">
    <text evidence="1 4">Belongs to the D-isomer specific 2-hydroxyacid dehydrogenase family.</text>
</comment>
<accession>A0ABT9FW60</accession>
<gene>
    <name evidence="7" type="ORF">OIN60_19775</name>
</gene>
<comment type="caution">
    <text evidence="7">The sequence shown here is derived from an EMBL/GenBank/DDBJ whole genome shotgun (WGS) entry which is preliminary data.</text>
</comment>
<protein>
    <submittedName>
        <fullName evidence="7">D-2-hydroxyacid dehydrogenase</fullName>
    </submittedName>
</protein>
<dbReference type="RefSeq" id="WP_305756587.1">
    <property type="nucleotide sequence ID" value="NZ_JAPCKK010000031.1"/>
</dbReference>
<dbReference type="EMBL" id="JAPCKK010000031">
    <property type="protein sequence ID" value="MDP4098968.1"/>
    <property type="molecule type" value="Genomic_DNA"/>
</dbReference>
<proteinExistence type="inferred from homology"/>
<dbReference type="CDD" id="cd05300">
    <property type="entry name" value="2-Hacid_dh_1"/>
    <property type="match status" value="1"/>
</dbReference>
<dbReference type="Pfam" id="PF00389">
    <property type="entry name" value="2-Hacid_dh"/>
    <property type="match status" value="1"/>
</dbReference>
<keyword evidence="8" id="KW-1185">Reference proteome</keyword>
<feature type="domain" description="D-isomer specific 2-hydroxyacid dehydrogenase NAD-binding" evidence="6">
    <location>
        <begin position="106"/>
        <end position="281"/>
    </location>
</feature>
<keyword evidence="2 4" id="KW-0560">Oxidoreductase</keyword>
<name>A0ABT9FW60_9BACL</name>
<sequence length="319" mass="35388">MGKIVCLQALSPEQESLIQKTAPGYEIIQGKAKEIDPAIVRQAEILLGWSKLLEEPALHAESPLRWVQVRSAGIDMLPLERLEQKSVLLTNASGVHAIPITEMIFGFLLSHTRYLHTAGKQQLQQIWKKPANNTLGELHGQTMLIVGVGEIGSETARIAKAFGMRVTGIRRSGRNLPYVDHMYTMDGLQQAVADADIVVNILPATDETLHIFDEKLFAAFKPGMFFVNVGRGQTVNTDALVQSLENGQVAFAGLDVFEEEPLPAGHPLWAMENVLITPHIAGDTERYDGRVFDIFLENLKAYAAGHELPRNRVDYKIKY</sequence>
<dbReference type="SUPFAM" id="SSF52283">
    <property type="entry name" value="Formate/glycerate dehydrogenase catalytic domain-like"/>
    <property type="match status" value="1"/>
</dbReference>
<dbReference type="PANTHER" id="PTHR43333">
    <property type="entry name" value="2-HACID_DH_C DOMAIN-CONTAINING PROTEIN"/>
    <property type="match status" value="1"/>
</dbReference>
<reference evidence="7 8" key="1">
    <citation type="submission" date="2022-10" db="EMBL/GenBank/DDBJ databases">
        <title>Paenibacillus description and whole genome data of maize root bacterial community.</title>
        <authorList>
            <person name="Marton D."/>
            <person name="Farkas M."/>
            <person name="Cserhati M."/>
        </authorList>
    </citation>
    <scope>NUCLEOTIDE SEQUENCE [LARGE SCALE GENOMIC DNA]</scope>
    <source>
        <strain evidence="7 8">P96</strain>
    </source>
</reference>
<feature type="domain" description="D-isomer specific 2-hydroxyacid dehydrogenase catalytic" evidence="5">
    <location>
        <begin position="7"/>
        <end position="313"/>
    </location>
</feature>
<organism evidence="7 8">
    <name type="scientific">Paenibacillus zeirhizosphaerae</name>
    <dbReference type="NCBI Taxonomy" id="2987519"/>
    <lineage>
        <taxon>Bacteria</taxon>
        <taxon>Bacillati</taxon>
        <taxon>Bacillota</taxon>
        <taxon>Bacilli</taxon>
        <taxon>Bacillales</taxon>
        <taxon>Paenibacillaceae</taxon>
        <taxon>Paenibacillus</taxon>
    </lineage>
</organism>
<dbReference type="PANTHER" id="PTHR43333:SF1">
    <property type="entry name" value="D-ISOMER SPECIFIC 2-HYDROXYACID DEHYDROGENASE NAD-BINDING DOMAIN-CONTAINING PROTEIN"/>
    <property type="match status" value="1"/>
</dbReference>
<evidence type="ECO:0000256" key="3">
    <source>
        <dbReference type="ARBA" id="ARBA00023027"/>
    </source>
</evidence>
<keyword evidence="3" id="KW-0520">NAD</keyword>
<dbReference type="InterPro" id="IPR036291">
    <property type="entry name" value="NAD(P)-bd_dom_sf"/>
</dbReference>
<dbReference type="Gene3D" id="3.40.50.720">
    <property type="entry name" value="NAD(P)-binding Rossmann-like Domain"/>
    <property type="match status" value="2"/>
</dbReference>
<evidence type="ECO:0000259" key="6">
    <source>
        <dbReference type="Pfam" id="PF02826"/>
    </source>
</evidence>
<evidence type="ECO:0000259" key="5">
    <source>
        <dbReference type="Pfam" id="PF00389"/>
    </source>
</evidence>
<evidence type="ECO:0000313" key="8">
    <source>
        <dbReference type="Proteomes" id="UP001241848"/>
    </source>
</evidence>
<evidence type="ECO:0000256" key="2">
    <source>
        <dbReference type="ARBA" id="ARBA00023002"/>
    </source>
</evidence>